<gene>
    <name evidence="16" type="ORF">GCM10011390_16290</name>
</gene>
<dbReference type="PANTHER" id="PTHR43065">
    <property type="entry name" value="SENSOR HISTIDINE KINASE"/>
    <property type="match status" value="1"/>
</dbReference>
<dbReference type="Gene3D" id="3.30.450.20">
    <property type="entry name" value="PAS domain"/>
    <property type="match status" value="2"/>
</dbReference>
<dbReference type="EC" id="2.7.13.3" evidence="3"/>
<evidence type="ECO:0000256" key="8">
    <source>
        <dbReference type="ARBA" id="ARBA00022741"/>
    </source>
</evidence>
<protein>
    <recommendedName>
        <fullName evidence="3">histidine kinase</fullName>
        <ecNumber evidence="3">2.7.13.3</ecNumber>
    </recommendedName>
</protein>
<evidence type="ECO:0000256" key="10">
    <source>
        <dbReference type="ARBA" id="ARBA00022840"/>
    </source>
</evidence>
<evidence type="ECO:0000256" key="7">
    <source>
        <dbReference type="ARBA" id="ARBA00022692"/>
    </source>
</evidence>
<evidence type="ECO:0000256" key="6">
    <source>
        <dbReference type="ARBA" id="ARBA00022679"/>
    </source>
</evidence>
<evidence type="ECO:0000313" key="16">
    <source>
        <dbReference type="EMBL" id="GGD98261.1"/>
    </source>
</evidence>
<dbReference type="SUPFAM" id="SSF47384">
    <property type="entry name" value="Homodimeric domain of signal transducing histidine kinase"/>
    <property type="match status" value="1"/>
</dbReference>
<dbReference type="PROSITE" id="PS50109">
    <property type="entry name" value="HIS_KIN"/>
    <property type="match status" value="1"/>
</dbReference>
<feature type="transmembrane region" description="Helical" evidence="14">
    <location>
        <begin position="312"/>
        <end position="333"/>
    </location>
</feature>
<keyword evidence="5" id="KW-0597">Phosphoprotein</keyword>
<evidence type="ECO:0000256" key="9">
    <source>
        <dbReference type="ARBA" id="ARBA00022777"/>
    </source>
</evidence>
<dbReference type="AlphaFoldDB" id="A0A916ZHI3"/>
<evidence type="ECO:0000256" key="4">
    <source>
        <dbReference type="ARBA" id="ARBA00022475"/>
    </source>
</evidence>
<dbReference type="Gene3D" id="6.10.250.3020">
    <property type="match status" value="1"/>
</dbReference>
<dbReference type="GO" id="GO:0005524">
    <property type="term" value="F:ATP binding"/>
    <property type="evidence" value="ECO:0007669"/>
    <property type="project" value="UniProtKB-KW"/>
</dbReference>
<dbReference type="SUPFAM" id="SSF55874">
    <property type="entry name" value="ATPase domain of HSP90 chaperone/DNA topoisomerase II/histidine kinase"/>
    <property type="match status" value="1"/>
</dbReference>
<dbReference type="EMBL" id="BMIQ01000002">
    <property type="protein sequence ID" value="GGD98261.1"/>
    <property type="molecule type" value="Genomic_DNA"/>
</dbReference>
<keyword evidence="4" id="KW-1003">Cell membrane</keyword>
<sequence>MPKPVGTDRLRLPALGRPVGRGRLVAALGVALVCAALIVAAGRIARDIVAEDLRAEAATRLPAAAAALRSELEKQRALPQILKEDPAIAAALSTRDPARVAAVNAKLARLAAATRAAVIYVIDPAGLAIAASNYREPVSFVGNDYRFRDYFNRAVAVGAAEQYALGTVSGRPGVYFSARIDNGAAAPLGVVVAKVELDAVEADWRDGGQPVFVADAHGIVLATSQPAWRFLALRPIAPLEAAGIRESLQFGTAPLRPLGLQADPDLEGFVTLDAGEGRRRFALAEAPVPGGLPGWRLHLLLPAGRDLAGSAGLARLVAALVLALFVGAGLFLLRRRRLAETRRAQKERAAAELERRVIERTADLAAANLRLTDEIVTREAAEARVASLRDDLALANRLATLGQVTAGVAHEINQPLAAIRTYAENALLFLQRGDAAKAGGNLDTVVQLTTRIAAITDTLRSFSRRGKGALEPLAVEEIVDGALLILKSRLKESGTRLERRASGGAATILGGRIRLEQVLVNLLRNAVEALEGRGDGWIRITVANEAEEVAIEVRDNGPGISPEAMAALFTPFRTTKPKGTGLGLVISSDIVTELGGTLRVASDAAGTAFTIRLPSAARKTAP</sequence>
<dbReference type="PIRSF" id="PIRSF036431">
    <property type="entry name" value="STHK_DctB"/>
    <property type="match status" value="1"/>
</dbReference>
<dbReference type="RefSeq" id="WP_188907722.1">
    <property type="nucleotide sequence ID" value="NZ_BMIQ01000002.1"/>
</dbReference>
<name>A0A916ZHI3_9HYPH</name>
<keyword evidence="7 14" id="KW-0812">Transmembrane</keyword>
<keyword evidence="12" id="KW-0902">Two-component regulatory system</keyword>
<dbReference type="InterPro" id="IPR036890">
    <property type="entry name" value="HATPase_C_sf"/>
</dbReference>
<dbReference type="Pfam" id="PF00512">
    <property type="entry name" value="HisKA"/>
    <property type="match status" value="1"/>
</dbReference>
<dbReference type="SMART" id="SM00388">
    <property type="entry name" value="HisKA"/>
    <property type="match status" value="1"/>
</dbReference>
<proteinExistence type="predicted"/>
<reference evidence="16" key="1">
    <citation type="journal article" date="2014" name="Int. J. Syst. Evol. Microbiol.">
        <title>Complete genome sequence of Corynebacterium casei LMG S-19264T (=DSM 44701T), isolated from a smear-ripened cheese.</title>
        <authorList>
            <consortium name="US DOE Joint Genome Institute (JGI-PGF)"/>
            <person name="Walter F."/>
            <person name="Albersmeier A."/>
            <person name="Kalinowski J."/>
            <person name="Ruckert C."/>
        </authorList>
    </citation>
    <scope>NUCLEOTIDE SEQUENCE</scope>
    <source>
        <strain evidence="16">CGMCC 1.15367</strain>
    </source>
</reference>
<evidence type="ECO:0000256" key="11">
    <source>
        <dbReference type="ARBA" id="ARBA00022989"/>
    </source>
</evidence>
<dbReference type="CDD" id="cd00082">
    <property type="entry name" value="HisKA"/>
    <property type="match status" value="1"/>
</dbReference>
<accession>A0A916ZHI3</accession>
<dbReference type="InterPro" id="IPR017055">
    <property type="entry name" value="Sig_transdc_His_kinase_DctB"/>
</dbReference>
<keyword evidence="9 16" id="KW-0418">Kinase</keyword>
<dbReference type="InterPro" id="IPR003594">
    <property type="entry name" value="HATPase_dom"/>
</dbReference>
<keyword evidence="17" id="KW-1185">Reference proteome</keyword>
<dbReference type="GO" id="GO:0005886">
    <property type="term" value="C:plasma membrane"/>
    <property type="evidence" value="ECO:0007669"/>
    <property type="project" value="UniProtKB-SubCell"/>
</dbReference>
<dbReference type="Pfam" id="PF02518">
    <property type="entry name" value="HATPase_c"/>
    <property type="match status" value="1"/>
</dbReference>
<evidence type="ECO:0000313" key="17">
    <source>
        <dbReference type="Proteomes" id="UP000644699"/>
    </source>
</evidence>
<dbReference type="SMART" id="SM00387">
    <property type="entry name" value="HATPase_c"/>
    <property type="match status" value="1"/>
</dbReference>
<reference evidence="16" key="2">
    <citation type="submission" date="2020-09" db="EMBL/GenBank/DDBJ databases">
        <authorList>
            <person name="Sun Q."/>
            <person name="Zhou Y."/>
        </authorList>
    </citation>
    <scope>NUCLEOTIDE SEQUENCE</scope>
    <source>
        <strain evidence="16">CGMCC 1.15367</strain>
    </source>
</reference>
<keyword evidence="11 14" id="KW-1133">Transmembrane helix</keyword>
<keyword evidence="8" id="KW-0547">Nucleotide-binding</keyword>
<evidence type="ECO:0000256" key="14">
    <source>
        <dbReference type="SAM" id="Phobius"/>
    </source>
</evidence>
<dbReference type="PANTHER" id="PTHR43065:SF46">
    <property type="entry name" value="C4-DICARBOXYLATE TRANSPORT SENSOR PROTEIN DCTB"/>
    <property type="match status" value="1"/>
</dbReference>
<keyword evidence="13" id="KW-0175">Coiled coil</keyword>
<dbReference type="SUPFAM" id="SSF103190">
    <property type="entry name" value="Sensory domain-like"/>
    <property type="match status" value="1"/>
</dbReference>
<evidence type="ECO:0000256" key="1">
    <source>
        <dbReference type="ARBA" id="ARBA00000085"/>
    </source>
</evidence>
<feature type="coiled-coil region" evidence="13">
    <location>
        <begin position="336"/>
        <end position="398"/>
    </location>
</feature>
<dbReference type="Proteomes" id="UP000644699">
    <property type="component" value="Unassembled WGS sequence"/>
</dbReference>
<organism evidence="16 17">
    <name type="scientific">Aureimonas endophytica</name>
    <dbReference type="NCBI Taxonomy" id="2027858"/>
    <lineage>
        <taxon>Bacteria</taxon>
        <taxon>Pseudomonadati</taxon>
        <taxon>Pseudomonadota</taxon>
        <taxon>Alphaproteobacteria</taxon>
        <taxon>Hyphomicrobiales</taxon>
        <taxon>Aurantimonadaceae</taxon>
        <taxon>Aureimonas</taxon>
    </lineage>
</organism>
<keyword evidence="10" id="KW-0067">ATP-binding</keyword>
<dbReference type="InterPro" id="IPR004358">
    <property type="entry name" value="Sig_transdc_His_kin-like_C"/>
</dbReference>
<evidence type="ECO:0000256" key="13">
    <source>
        <dbReference type="SAM" id="Coils"/>
    </source>
</evidence>
<keyword evidence="6" id="KW-0808">Transferase</keyword>
<feature type="domain" description="Histidine kinase" evidence="15">
    <location>
        <begin position="407"/>
        <end position="617"/>
    </location>
</feature>
<evidence type="ECO:0000256" key="5">
    <source>
        <dbReference type="ARBA" id="ARBA00022553"/>
    </source>
</evidence>
<evidence type="ECO:0000256" key="12">
    <source>
        <dbReference type="ARBA" id="ARBA00023012"/>
    </source>
</evidence>
<evidence type="ECO:0000259" key="15">
    <source>
        <dbReference type="PROSITE" id="PS50109"/>
    </source>
</evidence>
<comment type="subcellular location">
    <subcellularLocation>
        <location evidence="2">Cell membrane</location>
        <topology evidence="2">Multi-pass membrane protein</topology>
    </subcellularLocation>
</comment>
<dbReference type="GO" id="GO:0000155">
    <property type="term" value="F:phosphorelay sensor kinase activity"/>
    <property type="evidence" value="ECO:0007669"/>
    <property type="project" value="InterPro"/>
</dbReference>
<evidence type="ECO:0000256" key="2">
    <source>
        <dbReference type="ARBA" id="ARBA00004651"/>
    </source>
</evidence>
<dbReference type="InterPro" id="IPR036097">
    <property type="entry name" value="HisK_dim/P_sf"/>
</dbReference>
<dbReference type="PRINTS" id="PR00344">
    <property type="entry name" value="BCTRLSENSOR"/>
</dbReference>
<dbReference type="InterPro" id="IPR005467">
    <property type="entry name" value="His_kinase_dom"/>
</dbReference>
<comment type="catalytic activity">
    <reaction evidence="1">
        <text>ATP + protein L-histidine = ADP + protein N-phospho-L-histidine.</text>
        <dbReference type="EC" id="2.7.13.3"/>
    </reaction>
</comment>
<evidence type="ECO:0000256" key="3">
    <source>
        <dbReference type="ARBA" id="ARBA00012438"/>
    </source>
</evidence>
<keyword evidence="14" id="KW-0472">Membrane</keyword>
<dbReference type="Gene3D" id="1.10.287.130">
    <property type="match status" value="1"/>
</dbReference>
<dbReference type="Gene3D" id="3.30.565.10">
    <property type="entry name" value="Histidine kinase-like ATPase, C-terminal domain"/>
    <property type="match status" value="1"/>
</dbReference>
<dbReference type="InterPro" id="IPR003661">
    <property type="entry name" value="HisK_dim/P_dom"/>
</dbReference>
<comment type="caution">
    <text evidence="16">The sequence shown here is derived from an EMBL/GenBank/DDBJ whole genome shotgun (WGS) entry which is preliminary data.</text>
</comment>
<dbReference type="InterPro" id="IPR029151">
    <property type="entry name" value="Sensor-like_sf"/>
</dbReference>